<reference evidence="1" key="1">
    <citation type="submission" date="2017-07" db="EMBL/GenBank/DDBJ databases">
        <title>Taro Niue Genome Assembly and Annotation.</title>
        <authorList>
            <person name="Atibalentja N."/>
            <person name="Keating K."/>
            <person name="Fields C.J."/>
        </authorList>
    </citation>
    <scope>NUCLEOTIDE SEQUENCE</scope>
    <source>
        <strain evidence="1">Niue_2</strain>
        <tissue evidence="1">Leaf</tissue>
    </source>
</reference>
<evidence type="ECO:0000313" key="1">
    <source>
        <dbReference type="EMBL" id="MQM12443.1"/>
    </source>
</evidence>
<evidence type="ECO:0000313" key="2">
    <source>
        <dbReference type="Proteomes" id="UP000652761"/>
    </source>
</evidence>
<dbReference type="Proteomes" id="UP000652761">
    <property type="component" value="Unassembled WGS sequence"/>
</dbReference>
<dbReference type="AlphaFoldDB" id="A0A843WLU1"/>
<keyword evidence="2" id="KW-1185">Reference proteome</keyword>
<gene>
    <name evidence="1" type="ORF">Taro_045359</name>
</gene>
<comment type="caution">
    <text evidence="1">The sequence shown here is derived from an EMBL/GenBank/DDBJ whole genome shotgun (WGS) entry which is preliminary data.</text>
</comment>
<dbReference type="EMBL" id="NMUH01005318">
    <property type="protein sequence ID" value="MQM12443.1"/>
    <property type="molecule type" value="Genomic_DNA"/>
</dbReference>
<accession>A0A843WLU1</accession>
<proteinExistence type="predicted"/>
<organism evidence="1 2">
    <name type="scientific">Colocasia esculenta</name>
    <name type="common">Wild taro</name>
    <name type="synonym">Arum esculentum</name>
    <dbReference type="NCBI Taxonomy" id="4460"/>
    <lineage>
        <taxon>Eukaryota</taxon>
        <taxon>Viridiplantae</taxon>
        <taxon>Streptophyta</taxon>
        <taxon>Embryophyta</taxon>
        <taxon>Tracheophyta</taxon>
        <taxon>Spermatophyta</taxon>
        <taxon>Magnoliopsida</taxon>
        <taxon>Liliopsida</taxon>
        <taxon>Araceae</taxon>
        <taxon>Aroideae</taxon>
        <taxon>Colocasieae</taxon>
        <taxon>Colocasia</taxon>
    </lineage>
</organism>
<protein>
    <submittedName>
        <fullName evidence="1">Uncharacterized protein</fullName>
    </submittedName>
</protein>
<name>A0A843WLU1_COLES</name>
<sequence>MPEFFRAVFYTEIYSPWHLHLLGGRGYLSRNDYAQRTRDKVVLLDDMMPSLGEPRVTSTNSPLLDSGNNNVAEVDSDNPFAKGGVDISCISRLKGAYHYSREEDYPAHLPRIDALMTRQMRKSAGPIALGGHASLPGGSPLLCGVEHKNSSRAVADFMPEIDDKEPSSGCLFLEIAVTDNSASAFAEVTRFSVINSSLGDDGFIFCICGQSSLSTFGEM</sequence>